<dbReference type="GO" id="GO:0005634">
    <property type="term" value="C:nucleus"/>
    <property type="evidence" value="ECO:0007669"/>
    <property type="project" value="TreeGrafter"/>
</dbReference>
<dbReference type="EMBL" id="CP033148">
    <property type="protein sequence ID" value="AYO41376.1"/>
    <property type="molecule type" value="Genomic_DNA"/>
</dbReference>
<dbReference type="GO" id="GO:1903189">
    <property type="term" value="P:glyoxal metabolic process"/>
    <property type="evidence" value="ECO:0007669"/>
    <property type="project" value="TreeGrafter"/>
</dbReference>
<dbReference type="OrthoDB" id="543156at2759"/>
<accession>A0A3G2S0T1</accession>
<dbReference type="PANTHER" id="PTHR48094">
    <property type="entry name" value="PROTEIN/NUCLEIC ACID DEGLYCASE DJ-1-RELATED"/>
    <property type="match status" value="1"/>
</dbReference>
<dbReference type="PANTHER" id="PTHR48094:SF12">
    <property type="entry name" value="PARKINSON DISEASE PROTEIN 7 HOMOLOG"/>
    <property type="match status" value="1"/>
</dbReference>
<evidence type="ECO:0000259" key="3">
    <source>
        <dbReference type="Pfam" id="PF01965"/>
    </source>
</evidence>
<dbReference type="NCBIfam" id="TIGR01383">
    <property type="entry name" value="not_thiJ"/>
    <property type="match status" value="1"/>
</dbReference>
<dbReference type="GO" id="GO:0005739">
    <property type="term" value="C:mitochondrion"/>
    <property type="evidence" value="ECO:0007669"/>
    <property type="project" value="TreeGrafter"/>
</dbReference>
<dbReference type="GO" id="GO:0019172">
    <property type="term" value="F:glyoxalase III activity"/>
    <property type="evidence" value="ECO:0007669"/>
    <property type="project" value="UniProtKB-EC"/>
</dbReference>
<dbReference type="Proteomes" id="UP000269793">
    <property type="component" value="Chromosome I"/>
</dbReference>
<evidence type="ECO:0000256" key="1">
    <source>
        <dbReference type="ARBA" id="ARBA00013134"/>
    </source>
</evidence>
<proteinExistence type="predicted"/>
<dbReference type="AlphaFoldDB" id="A0A3G2S0T1"/>
<evidence type="ECO:0000313" key="4">
    <source>
        <dbReference type="EMBL" id="AYO41376.1"/>
    </source>
</evidence>
<dbReference type="Pfam" id="PF01965">
    <property type="entry name" value="DJ-1_PfpI"/>
    <property type="match status" value="1"/>
</dbReference>
<keyword evidence="5" id="KW-1185">Reference proteome</keyword>
<dbReference type="Gene3D" id="3.40.50.880">
    <property type="match status" value="1"/>
</dbReference>
<dbReference type="GO" id="GO:0006979">
    <property type="term" value="P:response to oxidative stress"/>
    <property type="evidence" value="ECO:0007669"/>
    <property type="project" value="TreeGrafter"/>
</dbReference>
<dbReference type="InterPro" id="IPR050325">
    <property type="entry name" value="Prot/Nucl_acid_deglycase"/>
</dbReference>
<organism evidence="4 5">
    <name type="scientific">Malassezia restricta (strain ATCC 96810 / NBRC 103918 / CBS 7877)</name>
    <name type="common">Seborrheic dermatitis infection agent</name>
    <dbReference type="NCBI Taxonomy" id="425264"/>
    <lineage>
        <taxon>Eukaryota</taxon>
        <taxon>Fungi</taxon>
        <taxon>Dikarya</taxon>
        <taxon>Basidiomycota</taxon>
        <taxon>Ustilaginomycotina</taxon>
        <taxon>Malasseziomycetes</taxon>
        <taxon>Malasseziales</taxon>
        <taxon>Malasseziaceae</taxon>
        <taxon>Malassezia</taxon>
    </lineage>
</organism>
<dbReference type="STRING" id="425264.A0A3G2S0T1"/>
<evidence type="ECO:0000256" key="2">
    <source>
        <dbReference type="ARBA" id="ARBA00048082"/>
    </source>
</evidence>
<evidence type="ECO:0000313" key="5">
    <source>
        <dbReference type="Proteomes" id="UP000269793"/>
    </source>
</evidence>
<dbReference type="EC" id="4.2.1.130" evidence="1"/>
<dbReference type="SUPFAM" id="SSF52317">
    <property type="entry name" value="Class I glutamine amidotransferase-like"/>
    <property type="match status" value="1"/>
</dbReference>
<dbReference type="InterPro" id="IPR006287">
    <property type="entry name" value="DJ-1"/>
</dbReference>
<dbReference type="InterPro" id="IPR002818">
    <property type="entry name" value="DJ-1/PfpI"/>
</dbReference>
<feature type="domain" description="DJ-1/PfpI" evidence="3">
    <location>
        <begin position="3"/>
        <end position="177"/>
    </location>
</feature>
<protein>
    <recommendedName>
        <fullName evidence="1">D-lactate dehydratase</fullName>
        <ecNumber evidence="1">4.2.1.130</ecNumber>
    </recommendedName>
</protein>
<sequence length="195" mass="20551">MSKAVVFLTQGTEEMEFTITYDVLVRGGVNVTSVFVPESGKPAAPINGLVVASRGVKLGADTTLQALLQNDNVDQYDAYVVPGGAGAIHTLSKDENVLKILHHAHACGKVIGMICAGTLAALGAQIGLKGPITSHPSVKDQLDALYEYKDSPVVVSDNFVTSRGPGTTFLFALTLVEKLVGLEKRNEISGPMMLV</sequence>
<dbReference type="InterPro" id="IPR029062">
    <property type="entry name" value="Class_I_gatase-like"/>
</dbReference>
<gene>
    <name evidence="4" type="ORF">DNF11_0426</name>
</gene>
<comment type="catalytic activity">
    <reaction evidence="2">
        <text>methylglyoxal + H2O = (R)-lactate + H(+)</text>
        <dbReference type="Rhea" id="RHEA:27754"/>
        <dbReference type="ChEBI" id="CHEBI:15377"/>
        <dbReference type="ChEBI" id="CHEBI:15378"/>
        <dbReference type="ChEBI" id="CHEBI:16004"/>
        <dbReference type="ChEBI" id="CHEBI:17158"/>
        <dbReference type="EC" id="4.2.1.130"/>
    </reaction>
</comment>
<name>A0A3G2S0T1_MALR7</name>
<reference evidence="4 5" key="1">
    <citation type="submission" date="2018-10" db="EMBL/GenBank/DDBJ databases">
        <title>Complete genome sequence of Malassezia restricta CBS 7877.</title>
        <authorList>
            <person name="Morand S.C."/>
            <person name="Bertignac M."/>
            <person name="Iltis A."/>
            <person name="Kolder I."/>
            <person name="Pirovano W."/>
            <person name="Jourdain R."/>
            <person name="Clavaud C."/>
        </authorList>
    </citation>
    <scope>NUCLEOTIDE SEQUENCE [LARGE SCALE GENOMIC DNA]</scope>
    <source>
        <strain evidence="4 5">CBS 7877</strain>
    </source>
</reference>
<dbReference type="CDD" id="cd03135">
    <property type="entry name" value="GATase1_DJ-1"/>
    <property type="match status" value="1"/>
</dbReference>
<dbReference type="VEuPathDB" id="FungiDB:DNF11_0426"/>